<dbReference type="PANTHER" id="PTHR47099">
    <property type="entry name" value="METHYLCOBAMIDE:COM METHYLTRANSFERASE MTBA"/>
    <property type="match status" value="1"/>
</dbReference>
<dbReference type="SUPFAM" id="SSF51726">
    <property type="entry name" value="UROD/MetE-like"/>
    <property type="match status" value="1"/>
</dbReference>
<dbReference type="EMBL" id="BARV01034204">
    <property type="protein sequence ID" value="GAI57664.1"/>
    <property type="molecule type" value="Genomic_DNA"/>
</dbReference>
<feature type="non-terminal residue" evidence="2">
    <location>
        <position position="203"/>
    </location>
</feature>
<dbReference type="InterPro" id="IPR000257">
    <property type="entry name" value="Uroporphyrinogen_deCOase"/>
</dbReference>
<dbReference type="InterPro" id="IPR038071">
    <property type="entry name" value="UROD/MetE-like_sf"/>
</dbReference>
<accession>X1RQ76</accession>
<feature type="domain" description="Uroporphyrinogen decarboxylase (URO-D)" evidence="1">
    <location>
        <begin position="15"/>
        <end position="202"/>
    </location>
</feature>
<evidence type="ECO:0000259" key="1">
    <source>
        <dbReference type="Pfam" id="PF01208"/>
    </source>
</evidence>
<gene>
    <name evidence="2" type="ORF">S06H3_53620</name>
</gene>
<reference evidence="2" key="1">
    <citation type="journal article" date="2014" name="Front. Microbiol.">
        <title>High frequency of phylogenetically diverse reductive dehalogenase-homologous genes in deep subseafloor sedimentary metagenomes.</title>
        <authorList>
            <person name="Kawai M."/>
            <person name="Futagami T."/>
            <person name="Toyoda A."/>
            <person name="Takaki Y."/>
            <person name="Nishi S."/>
            <person name="Hori S."/>
            <person name="Arai W."/>
            <person name="Tsubouchi T."/>
            <person name="Morono Y."/>
            <person name="Uchiyama I."/>
            <person name="Ito T."/>
            <person name="Fujiyama A."/>
            <person name="Inagaki F."/>
            <person name="Takami H."/>
        </authorList>
    </citation>
    <scope>NUCLEOTIDE SEQUENCE</scope>
    <source>
        <strain evidence="2">Expedition CK06-06</strain>
    </source>
</reference>
<dbReference type="AlphaFoldDB" id="X1RQ76"/>
<name>X1RQ76_9ZZZZ</name>
<dbReference type="Pfam" id="PF01208">
    <property type="entry name" value="URO-D"/>
    <property type="match status" value="1"/>
</dbReference>
<sequence>MPHREIFENSWQPIGFVNFTKFIYEKPEFVKKVIDFQTDLYIKHLDAALKADLEVVVGGDDLGHKTGPLMRPELVEKLYGDSYRRVADYVHERNKKLIWHSCGNIYQLLDKFIEWGFDGIITMEPTAGMDLGKVREQVGHKLVLIGNLDVSYLMVRGTQQEIEDAVKKAIKAAAKGGGYILSTCHSHPYVDATRLKWMVDAAI</sequence>
<dbReference type="GO" id="GO:0006779">
    <property type="term" value="P:porphyrin-containing compound biosynthetic process"/>
    <property type="evidence" value="ECO:0007669"/>
    <property type="project" value="InterPro"/>
</dbReference>
<organism evidence="2">
    <name type="scientific">marine sediment metagenome</name>
    <dbReference type="NCBI Taxonomy" id="412755"/>
    <lineage>
        <taxon>unclassified sequences</taxon>
        <taxon>metagenomes</taxon>
        <taxon>ecological metagenomes</taxon>
    </lineage>
</organism>
<dbReference type="GO" id="GO:0004853">
    <property type="term" value="F:uroporphyrinogen decarboxylase activity"/>
    <property type="evidence" value="ECO:0007669"/>
    <property type="project" value="InterPro"/>
</dbReference>
<proteinExistence type="predicted"/>
<comment type="caution">
    <text evidence="2">The sequence shown here is derived from an EMBL/GenBank/DDBJ whole genome shotgun (WGS) entry which is preliminary data.</text>
</comment>
<dbReference type="Gene3D" id="3.20.20.210">
    <property type="match status" value="1"/>
</dbReference>
<protein>
    <recommendedName>
        <fullName evidence="1">Uroporphyrinogen decarboxylase (URO-D) domain-containing protein</fullName>
    </recommendedName>
</protein>
<dbReference type="PANTHER" id="PTHR47099:SF1">
    <property type="entry name" value="METHYLCOBAMIDE:COM METHYLTRANSFERASE MTBA"/>
    <property type="match status" value="1"/>
</dbReference>
<evidence type="ECO:0000313" key="2">
    <source>
        <dbReference type="EMBL" id="GAI57664.1"/>
    </source>
</evidence>
<dbReference type="InterPro" id="IPR052024">
    <property type="entry name" value="Methanogen_methyltrans"/>
</dbReference>